<dbReference type="SUPFAM" id="SSF56935">
    <property type="entry name" value="Porins"/>
    <property type="match status" value="1"/>
</dbReference>
<dbReference type="InterPro" id="IPR012910">
    <property type="entry name" value="Plug_dom"/>
</dbReference>
<dbReference type="InterPro" id="IPR039426">
    <property type="entry name" value="TonB-dep_rcpt-like"/>
</dbReference>
<keyword evidence="3 9" id="KW-1134">Transmembrane beta strand</keyword>
<dbReference type="InterPro" id="IPR010917">
    <property type="entry name" value="TonB_rcpt_CS"/>
</dbReference>
<evidence type="ECO:0000256" key="5">
    <source>
        <dbReference type="ARBA" id="ARBA00022729"/>
    </source>
</evidence>
<dbReference type="CDD" id="cd01347">
    <property type="entry name" value="ligand_gated_channel"/>
    <property type="match status" value="1"/>
</dbReference>
<evidence type="ECO:0000256" key="6">
    <source>
        <dbReference type="ARBA" id="ARBA00023077"/>
    </source>
</evidence>
<evidence type="ECO:0000256" key="7">
    <source>
        <dbReference type="ARBA" id="ARBA00023136"/>
    </source>
</evidence>
<evidence type="ECO:0000256" key="9">
    <source>
        <dbReference type="PROSITE-ProRule" id="PRU01360"/>
    </source>
</evidence>
<dbReference type="PROSITE" id="PS01156">
    <property type="entry name" value="TONB_DEPENDENT_REC_2"/>
    <property type="match status" value="1"/>
</dbReference>
<gene>
    <name evidence="14" type="ORF">RFH47_02075</name>
</gene>
<keyword evidence="8 9" id="KW-0998">Cell outer membrane</keyword>
<dbReference type="Pfam" id="PF07715">
    <property type="entry name" value="Plug"/>
    <property type="match status" value="1"/>
</dbReference>
<dbReference type="Gene3D" id="2.40.170.20">
    <property type="entry name" value="TonB-dependent receptor, beta-barrel domain"/>
    <property type="match status" value="1"/>
</dbReference>
<keyword evidence="4 9" id="KW-0812">Transmembrane</keyword>
<dbReference type="InterPro" id="IPR036942">
    <property type="entry name" value="Beta-barrel_TonB_sf"/>
</dbReference>
<evidence type="ECO:0000256" key="11">
    <source>
        <dbReference type="RuleBase" id="RU003357"/>
    </source>
</evidence>
<evidence type="ECO:0000256" key="2">
    <source>
        <dbReference type="ARBA" id="ARBA00022448"/>
    </source>
</evidence>
<dbReference type="GO" id="GO:0009279">
    <property type="term" value="C:cell outer membrane"/>
    <property type="evidence" value="ECO:0007669"/>
    <property type="project" value="UniProtKB-SubCell"/>
</dbReference>
<dbReference type="EMBL" id="JAVIDL010000003">
    <property type="protein sequence ID" value="MDQ8934532.1"/>
    <property type="molecule type" value="Genomic_DNA"/>
</dbReference>
<dbReference type="Proteomes" id="UP001243844">
    <property type="component" value="Unassembled WGS sequence"/>
</dbReference>
<reference evidence="14" key="1">
    <citation type="submission" date="2023-08" db="EMBL/GenBank/DDBJ databases">
        <title>Emergence of clinically-relevant ST2 carbapenem-resistant Acinetobacter baumannii strains in hospital sewages in Zhejiang, East of China.</title>
        <authorList>
            <person name="Kaichao C."/>
            <person name="Zhang R."/>
        </authorList>
    </citation>
    <scope>NUCLEOTIDE SEQUENCE</scope>
    <source>
        <strain evidence="14">M-RB-37</strain>
    </source>
</reference>
<feature type="domain" description="TonB-dependent receptor plug" evidence="13">
    <location>
        <begin position="70"/>
        <end position="179"/>
    </location>
</feature>
<feature type="short sequence motif" description="TonB C-terminal box" evidence="10">
    <location>
        <begin position="714"/>
        <end position="731"/>
    </location>
</feature>
<accession>A0AAW8J608</accession>
<evidence type="ECO:0000256" key="3">
    <source>
        <dbReference type="ARBA" id="ARBA00022452"/>
    </source>
</evidence>
<comment type="similarity">
    <text evidence="9 11">Belongs to the TonB-dependent receptor family.</text>
</comment>
<dbReference type="AlphaFoldDB" id="A0AAW8J608"/>
<evidence type="ECO:0000256" key="1">
    <source>
        <dbReference type="ARBA" id="ARBA00004571"/>
    </source>
</evidence>
<proteinExistence type="inferred from homology"/>
<evidence type="ECO:0000256" key="4">
    <source>
        <dbReference type="ARBA" id="ARBA00022692"/>
    </source>
</evidence>
<evidence type="ECO:0000256" key="8">
    <source>
        <dbReference type="ARBA" id="ARBA00023237"/>
    </source>
</evidence>
<sequence>MSDFSNHTVFKLSQLAISIGLMSTSCLSTYALAYAAESIQLPVIQLHAQRDDTSYTQHNSNTATKLKLALKDTPQTVSVVNAVQIDNQQLSSVGEVLNQVSGLSIRRLGAPGAMGVGGEYSSIYARGSQINNYSMDGVMSSAAIEGHSGLNLSKLDPSIYESLTVVKGATGLSTGAGYPSATVDFKRKLATASETIARFSLSSRNFEHKYAGLKYGLDAQTPLNDAGSLRGRTVLSYLDHHSFMSRGEQNNAVFYATLGFDPNSQTTVDTGLMYQRSAVHGLSVHGTALFANNIQYDHAWFYNSAPNWTYTDTDTYNAFINTKHEINDQWNVFFNYNYLQQKTDGIWGVVGFPDKNVDFKAGKGRVSAGSKQFDMAIHGIDSYLAGIIDLHRAANLDLVLGASYQHTQSKDHYSYTVGKDWVELAHWNGEIARPADLFTANKTFNLTNTNQYSAYVATRLNVLEKTHFVLGARSSNYEITSIKNNKINRQYTGHGIVTPYAGLLYDLRSDLSAYVSYSNVFLPQNKKDILEKFLDPLQGHHYELGLKGSFYDDTLQMSMAYFKSMIDNKAEYTGISTANERYYRAVRGAKTKGYEVELVGQLTPDWQLSTAYTYATTKENSKKIQLDQPKQILKLHTLYQLPAHFAPWKVGANLRWQSDIINATAKSMAAVNASKQKSYLVTDLMLKYNNQHNHSISFNINNIANVKYRLNVDNATFAEPRNYVLSYSYQF</sequence>
<dbReference type="InterPro" id="IPR000531">
    <property type="entry name" value="Beta-barrel_TonB"/>
</dbReference>
<evidence type="ECO:0000259" key="12">
    <source>
        <dbReference type="Pfam" id="PF00593"/>
    </source>
</evidence>
<comment type="caution">
    <text evidence="14">The sequence shown here is derived from an EMBL/GenBank/DDBJ whole genome shotgun (WGS) entry which is preliminary data.</text>
</comment>
<evidence type="ECO:0000256" key="10">
    <source>
        <dbReference type="PROSITE-ProRule" id="PRU10144"/>
    </source>
</evidence>
<feature type="domain" description="TonB-dependent receptor-like beta-barrel" evidence="12">
    <location>
        <begin position="295"/>
        <end position="703"/>
    </location>
</feature>
<keyword evidence="14" id="KW-0675">Receptor</keyword>
<keyword evidence="7 9" id="KW-0472">Membrane</keyword>
<dbReference type="GO" id="GO:0015344">
    <property type="term" value="F:siderophore uptake transmembrane transporter activity"/>
    <property type="evidence" value="ECO:0007669"/>
    <property type="project" value="TreeGrafter"/>
</dbReference>
<evidence type="ECO:0000313" key="14">
    <source>
        <dbReference type="EMBL" id="MDQ8934532.1"/>
    </source>
</evidence>
<keyword evidence="2 9" id="KW-0813">Transport</keyword>
<name>A0AAW8J608_9GAMM</name>
<protein>
    <submittedName>
        <fullName evidence="14">TonB-dependent receptor</fullName>
    </submittedName>
</protein>
<dbReference type="InterPro" id="IPR037066">
    <property type="entry name" value="Plug_dom_sf"/>
</dbReference>
<dbReference type="Gene3D" id="2.170.130.10">
    <property type="entry name" value="TonB-dependent receptor, plug domain"/>
    <property type="match status" value="1"/>
</dbReference>
<dbReference type="RefSeq" id="WP_308980832.1">
    <property type="nucleotide sequence ID" value="NZ_JAVIDL010000003.1"/>
</dbReference>
<keyword evidence="5" id="KW-0732">Signal</keyword>
<organism evidence="14 15">
    <name type="scientific">Acinetobacter rudis</name>
    <dbReference type="NCBI Taxonomy" id="632955"/>
    <lineage>
        <taxon>Bacteria</taxon>
        <taxon>Pseudomonadati</taxon>
        <taxon>Pseudomonadota</taxon>
        <taxon>Gammaproteobacteria</taxon>
        <taxon>Moraxellales</taxon>
        <taxon>Moraxellaceae</taxon>
        <taxon>Acinetobacter</taxon>
    </lineage>
</organism>
<evidence type="ECO:0000313" key="15">
    <source>
        <dbReference type="Proteomes" id="UP001243844"/>
    </source>
</evidence>
<evidence type="ECO:0000259" key="13">
    <source>
        <dbReference type="Pfam" id="PF07715"/>
    </source>
</evidence>
<keyword evidence="6 11" id="KW-0798">TonB box</keyword>
<dbReference type="PANTHER" id="PTHR32552:SF74">
    <property type="entry name" value="HYDROXAMATE SIDEROPHORE RECEPTOR FHUE"/>
    <property type="match status" value="1"/>
</dbReference>
<dbReference type="Pfam" id="PF00593">
    <property type="entry name" value="TonB_dep_Rec_b-barrel"/>
    <property type="match status" value="1"/>
</dbReference>
<dbReference type="PANTHER" id="PTHR32552">
    <property type="entry name" value="FERRICHROME IRON RECEPTOR-RELATED"/>
    <property type="match status" value="1"/>
</dbReference>
<comment type="subcellular location">
    <subcellularLocation>
        <location evidence="1 9">Cell outer membrane</location>
        <topology evidence="1 9">Multi-pass membrane protein</topology>
    </subcellularLocation>
</comment>
<dbReference type="PROSITE" id="PS52016">
    <property type="entry name" value="TONB_DEPENDENT_REC_3"/>
    <property type="match status" value="1"/>
</dbReference>